<feature type="region of interest" description="Disordered" evidence="1">
    <location>
        <begin position="1"/>
        <end position="59"/>
    </location>
</feature>
<feature type="compositionally biased region" description="Pro residues" evidence="1">
    <location>
        <begin position="47"/>
        <end position="57"/>
    </location>
</feature>
<keyword evidence="4" id="KW-1185">Reference proteome</keyword>
<sequence>MAVTGRSAAVAGGDEGGKSRCCRGERRPASPRVWPPSKRRKVMSSSSPPPRPPPPPASSERILYRMGIMWVGSEGEAPEPKVNLAGESSSGPGDAKGSVVERTAAVIRNAKGMFPAAPATVLYRNQFIDLWMCGRALEKPWDEKWRQIPLVLHDLDLAEAVQIKLPPAEETEDLSDRISRVLKNHPGPIDGLDVLSAKDVQEVVLLNRTRPTEAEFPLHRLRSRSLRILALSFFALDWCCCDDNDDLSSLQQLHLAGCRFSGRALSAVVCKLPRLSSLTIGGCELTAGCGPQGLTIDSRSLTRLHFWKCSASALTIADAPALLVLFAGITPAPAAGRAAAAVFIDLRSAPALQELRQLDLHCHTLRISSRATVKVGRRRVLSLPYMDTLDVGIQDCVPRQAPLLVDVLCNLPQLRKLILWRVDDLCARGDDEAKAWSLQFLPPCITQSLELLTVKCYRGGAGEIALIRRVLATGTRLARVTLRPHRTVPLGSAAAAFDGCPVASKECKLLVRHENSC</sequence>
<dbReference type="PANTHER" id="PTHR32141:SF98">
    <property type="entry name" value="FBD DOMAIN-CONTAINING PROTEIN"/>
    <property type="match status" value="1"/>
</dbReference>
<dbReference type="PANTHER" id="PTHR32141">
    <property type="match status" value="1"/>
</dbReference>
<proteinExistence type="predicted"/>
<protein>
    <recommendedName>
        <fullName evidence="2">F-box/LRR-repeat protein 15/At3g58940/PEG3-like LRR domain-containing protein</fullName>
    </recommendedName>
</protein>
<dbReference type="EMBL" id="PQIB02000012">
    <property type="protein sequence ID" value="RLM79390.1"/>
    <property type="molecule type" value="Genomic_DNA"/>
</dbReference>
<accession>A0A3L6QG32</accession>
<evidence type="ECO:0000313" key="4">
    <source>
        <dbReference type="Proteomes" id="UP000275267"/>
    </source>
</evidence>
<dbReference type="SUPFAM" id="SSF52047">
    <property type="entry name" value="RNI-like"/>
    <property type="match status" value="1"/>
</dbReference>
<evidence type="ECO:0000259" key="2">
    <source>
        <dbReference type="Pfam" id="PF24758"/>
    </source>
</evidence>
<evidence type="ECO:0000313" key="3">
    <source>
        <dbReference type="EMBL" id="RLM79390.1"/>
    </source>
</evidence>
<organism evidence="3 4">
    <name type="scientific">Panicum miliaceum</name>
    <name type="common">Proso millet</name>
    <name type="synonym">Broomcorn millet</name>
    <dbReference type="NCBI Taxonomy" id="4540"/>
    <lineage>
        <taxon>Eukaryota</taxon>
        <taxon>Viridiplantae</taxon>
        <taxon>Streptophyta</taxon>
        <taxon>Embryophyta</taxon>
        <taxon>Tracheophyta</taxon>
        <taxon>Spermatophyta</taxon>
        <taxon>Magnoliopsida</taxon>
        <taxon>Liliopsida</taxon>
        <taxon>Poales</taxon>
        <taxon>Poaceae</taxon>
        <taxon>PACMAD clade</taxon>
        <taxon>Panicoideae</taxon>
        <taxon>Panicodae</taxon>
        <taxon>Paniceae</taxon>
        <taxon>Panicinae</taxon>
        <taxon>Panicum</taxon>
        <taxon>Panicum sect. Panicum</taxon>
    </lineage>
</organism>
<feature type="compositionally biased region" description="Basic and acidic residues" evidence="1">
    <location>
        <begin position="15"/>
        <end position="28"/>
    </location>
</feature>
<dbReference type="InterPro" id="IPR055411">
    <property type="entry name" value="LRR_FXL15/At3g58940/PEG3-like"/>
</dbReference>
<dbReference type="Gene3D" id="3.80.10.10">
    <property type="entry name" value="Ribonuclease Inhibitor"/>
    <property type="match status" value="1"/>
</dbReference>
<feature type="region of interest" description="Disordered" evidence="1">
    <location>
        <begin position="76"/>
        <end position="97"/>
    </location>
</feature>
<dbReference type="InterPro" id="IPR055302">
    <property type="entry name" value="F-box_dom-containing"/>
</dbReference>
<dbReference type="OrthoDB" id="681811at2759"/>
<dbReference type="Proteomes" id="UP000275267">
    <property type="component" value="Unassembled WGS sequence"/>
</dbReference>
<comment type="caution">
    <text evidence="3">The sequence shown here is derived from an EMBL/GenBank/DDBJ whole genome shotgun (WGS) entry which is preliminary data.</text>
</comment>
<dbReference type="Pfam" id="PF24758">
    <property type="entry name" value="LRR_At5g56370"/>
    <property type="match status" value="1"/>
</dbReference>
<dbReference type="InterPro" id="IPR032675">
    <property type="entry name" value="LRR_dom_sf"/>
</dbReference>
<gene>
    <name evidence="3" type="ORF">C2845_PM12G02330</name>
</gene>
<reference evidence="4" key="1">
    <citation type="journal article" date="2019" name="Nat. Commun.">
        <title>The genome of broomcorn millet.</title>
        <authorList>
            <person name="Zou C."/>
            <person name="Miki D."/>
            <person name="Li D."/>
            <person name="Tang Q."/>
            <person name="Xiao L."/>
            <person name="Rajput S."/>
            <person name="Deng P."/>
            <person name="Jia W."/>
            <person name="Huang R."/>
            <person name="Zhang M."/>
            <person name="Sun Y."/>
            <person name="Hu J."/>
            <person name="Fu X."/>
            <person name="Schnable P.S."/>
            <person name="Li F."/>
            <person name="Zhang H."/>
            <person name="Feng B."/>
            <person name="Zhu X."/>
            <person name="Liu R."/>
            <person name="Schnable J.C."/>
            <person name="Zhu J.-K."/>
            <person name="Zhang H."/>
        </authorList>
    </citation>
    <scope>NUCLEOTIDE SEQUENCE [LARGE SCALE GENOMIC DNA]</scope>
</reference>
<name>A0A3L6QG32_PANMI</name>
<evidence type="ECO:0000256" key="1">
    <source>
        <dbReference type="SAM" id="MobiDB-lite"/>
    </source>
</evidence>
<dbReference type="AlphaFoldDB" id="A0A3L6QG32"/>
<feature type="domain" description="F-box/LRR-repeat protein 15/At3g58940/PEG3-like LRR" evidence="2">
    <location>
        <begin position="193"/>
        <end position="417"/>
    </location>
</feature>